<dbReference type="InterPro" id="IPR021727">
    <property type="entry name" value="DUF3299"/>
</dbReference>
<evidence type="ECO:0000313" key="2">
    <source>
        <dbReference type="EMBL" id="GEA59337.1"/>
    </source>
</evidence>
<feature type="chain" id="PRO_5021186512" description="DUF3299 domain-containing protein" evidence="1">
    <location>
        <begin position="23"/>
        <end position="222"/>
    </location>
</feature>
<keyword evidence="3" id="KW-1185">Reference proteome</keyword>
<organism evidence="2 3">
    <name type="scientific">Vibrio comitans NBRC 102076</name>
    <dbReference type="NCBI Taxonomy" id="1219078"/>
    <lineage>
        <taxon>Bacteria</taxon>
        <taxon>Pseudomonadati</taxon>
        <taxon>Pseudomonadota</taxon>
        <taxon>Gammaproteobacteria</taxon>
        <taxon>Vibrionales</taxon>
        <taxon>Vibrionaceae</taxon>
        <taxon>Vibrio</taxon>
    </lineage>
</organism>
<feature type="signal peptide" evidence="1">
    <location>
        <begin position="1"/>
        <end position="22"/>
    </location>
</feature>
<evidence type="ECO:0000256" key="1">
    <source>
        <dbReference type="SAM" id="SignalP"/>
    </source>
</evidence>
<dbReference type="AlphaFoldDB" id="A0A4Y3IJ07"/>
<sequence length="222" mass="24909">MILIKKCLLISMFILVSSVVTAQEMKAITWYDLRPQLETVEDPFAKLDPNQLYLLGTISRYREELEKDNFQLSEKTVAEVKKIEADFIEAGIDVDELFAKQQIITEQRTKQATLPNDKVLGKTLRIPGFITPVEMEGTKVTKFFLVPSPGACIHTPPPPPNQIVLVSFPDGIELNGLDTPFWVEGELLNQNVTADVNYSDGASNVESVYQMSAQSVELYKIN</sequence>
<protein>
    <recommendedName>
        <fullName evidence="4">DUF3299 domain-containing protein</fullName>
    </recommendedName>
</protein>
<dbReference type="RefSeq" id="WP_141269084.1">
    <property type="nucleotide sequence ID" value="NZ_BJLH01000002.1"/>
</dbReference>
<comment type="caution">
    <text evidence="2">The sequence shown here is derived from an EMBL/GenBank/DDBJ whole genome shotgun (WGS) entry which is preliminary data.</text>
</comment>
<keyword evidence="1" id="KW-0732">Signal</keyword>
<dbReference type="Gene3D" id="2.40.50.870">
    <property type="entry name" value="Protein of unknown function (DUF3299)"/>
    <property type="match status" value="1"/>
</dbReference>
<gene>
    <name evidence="2" type="ORF">VCO01S_05300</name>
</gene>
<dbReference type="Proteomes" id="UP000318242">
    <property type="component" value="Unassembled WGS sequence"/>
</dbReference>
<dbReference type="OrthoDB" id="9784998at2"/>
<evidence type="ECO:0008006" key="4">
    <source>
        <dbReference type="Google" id="ProtNLM"/>
    </source>
</evidence>
<accession>A0A4Y3IJ07</accession>
<dbReference type="Pfam" id="PF11736">
    <property type="entry name" value="DUF3299"/>
    <property type="match status" value="1"/>
</dbReference>
<reference evidence="2 3" key="1">
    <citation type="submission" date="2019-06" db="EMBL/GenBank/DDBJ databases">
        <title>Whole genome shotgun sequence of Vibrio comitans NBRC 102076.</title>
        <authorList>
            <person name="Hosoyama A."/>
            <person name="Uohara A."/>
            <person name="Ohji S."/>
            <person name="Ichikawa N."/>
        </authorList>
    </citation>
    <scope>NUCLEOTIDE SEQUENCE [LARGE SCALE GENOMIC DNA]</scope>
    <source>
        <strain evidence="2 3">NBRC 102076</strain>
    </source>
</reference>
<proteinExistence type="predicted"/>
<dbReference type="EMBL" id="BJLH01000002">
    <property type="protein sequence ID" value="GEA59337.1"/>
    <property type="molecule type" value="Genomic_DNA"/>
</dbReference>
<name>A0A4Y3IJ07_9VIBR</name>
<evidence type="ECO:0000313" key="3">
    <source>
        <dbReference type="Proteomes" id="UP000318242"/>
    </source>
</evidence>